<accession>A0A183DWU2</accession>
<keyword evidence="2" id="KW-1185">Reference proteome</keyword>
<dbReference type="Proteomes" id="UP000271098">
    <property type="component" value="Unassembled WGS sequence"/>
</dbReference>
<reference evidence="3" key="1">
    <citation type="submission" date="2016-06" db="UniProtKB">
        <authorList>
            <consortium name="WormBaseParasite"/>
        </authorList>
    </citation>
    <scope>IDENTIFICATION</scope>
</reference>
<dbReference type="EMBL" id="UYRT01079993">
    <property type="protein sequence ID" value="VDN21810.1"/>
    <property type="molecule type" value="Genomic_DNA"/>
</dbReference>
<dbReference type="WBParaSite" id="GPUH_0001319801-mRNA-1">
    <property type="protein sequence ID" value="GPUH_0001319801-mRNA-1"/>
    <property type="gene ID" value="GPUH_0001319801"/>
</dbReference>
<gene>
    <name evidence="1" type="ORF">GPUH_LOCUS13184</name>
</gene>
<evidence type="ECO:0000313" key="3">
    <source>
        <dbReference type="WBParaSite" id="GPUH_0001319801-mRNA-1"/>
    </source>
</evidence>
<evidence type="ECO:0000313" key="1">
    <source>
        <dbReference type="EMBL" id="VDN21810.1"/>
    </source>
</evidence>
<evidence type="ECO:0000313" key="2">
    <source>
        <dbReference type="Proteomes" id="UP000271098"/>
    </source>
</evidence>
<reference evidence="1 2" key="2">
    <citation type="submission" date="2018-11" db="EMBL/GenBank/DDBJ databases">
        <authorList>
            <consortium name="Pathogen Informatics"/>
        </authorList>
    </citation>
    <scope>NUCLEOTIDE SEQUENCE [LARGE SCALE GENOMIC DNA]</scope>
</reference>
<organism evidence="3">
    <name type="scientific">Gongylonema pulchrum</name>
    <dbReference type="NCBI Taxonomy" id="637853"/>
    <lineage>
        <taxon>Eukaryota</taxon>
        <taxon>Metazoa</taxon>
        <taxon>Ecdysozoa</taxon>
        <taxon>Nematoda</taxon>
        <taxon>Chromadorea</taxon>
        <taxon>Rhabditida</taxon>
        <taxon>Spirurina</taxon>
        <taxon>Spiruromorpha</taxon>
        <taxon>Spiruroidea</taxon>
        <taxon>Gongylonematidae</taxon>
        <taxon>Gongylonema</taxon>
    </lineage>
</organism>
<dbReference type="AlphaFoldDB" id="A0A183DWU2"/>
<protein>
    <submittedName>
        <fullName evidence="3">Secreted protein</fullName>
    </submittedName>
</protein>
<sequence length="75" mass="7649">MLVAAAAATATPGSYLQLVSARSTSDDAVNGQLNFRTISAGDAAHIWCLARVDVTINLLSAICNLPASTAVLCNS</sequence>
<name>A0A183DWU2_9BILA</name>
<proteinExistence type="predicted"/>